<evidence type="ECO:0000256" key="2">
    <source>
        <dbReference type="SAM" id="Phobius"/>
    </source>
</evidence>
<evidence type="ECO:0000313" key="4">
    <source>
        <dbReference type="EMBL" id="NHC16282.1"/>
    </source>
</evidence>
<protein>
    <submittedName>
        <fullName evidence="4">Phosphatase PAP2 family protein</fullName>
    </submittedName>
</protein>
<dbReference type="SMART" id="SM00014">
    <property type="entry name" value="acidPPc"/>
    <property type="match status" value="1"/>
</dbReference>
<feature type="transmembrane region" description="Helical" evidence="2">
    <location>
        <begin position="142"/>
        <end position="164"/>
    </location>
</feature>
<organism evidence="4 5">
    <name type="scientific">Motilibacter deserti</name>
    <dbReference type="NCBI Taxonomy" id="2714956"/>
    <lineage>
        <taxon>Bacteria</taxon>
        <taxon>Bacillati</taxon>
        <taxon>Actinomycetota</taxon>
        <taxon>Actinomycetes</taxon>
        <taxon>Motilibacterales</taxon>
        <taxon>Motilibacteraceae</taxon>
        <taxon>Motilibacter</taxon>
    </lineage>
</organism>
<proteinExistence type="predicted"/>
<feature type="transmembrane region" description="Helical" evidence="2">
    <location>
        <begin position="199"/>
        <end position="217"/>
    </location>
</feature>
<dbReference type="Pfam" id="PF01569">
    <property type="entry name" value="PAP2"/>
    <property type="match status" value="1"/>
</dbReference>
<dbReference type="InterPro" id="IPR000326">
    <property type="entry name" value="PAP2/HPO"/>
</dbReference>
<evidence type="ECO:0000313" key="5">
    <source>
        <dbReference type="Proteomes" id="UP000800981"/>
    </source>
</evidence>
<name>A0ABX0GZP0_9ACTN</name>
<dbReference type="InterPro" id="IPR036938">
    <property type="entry name" value="PAP2/HPO_sf"/>
</dbReference>
<feature type="domain" description="Phosphatidic acid phosphatase type 2/haloperoxidase" evidence="3">
    <location>
        <begin position="100"/>
        <end position="214"/>
    </location>
</feature>
<comment type="caution">
    <text evidence="4">The sequence shown here is derived from an EMBL/GenBank/DDBJ whole genome shotgun (WGS) entry which is preliminary data.</text>
</comment>
<keyword evidence="5" id="KW-1185">Reference proteome</keyword>
<accession>A0ABX0GZP0</accession>
<gene>
    <name evidence="4" type="ORF">G9H71_21080</name>
</gene>
<feature type="transmembrane region" description="Helical" evidence="2">
    <location>
        <begin position="171"/>
        <end position="193"/>
    </location>
</feature>
<feature type="transmembrane region" description="Helical" evidence="2">
    <location>
        <begin position="79"/>
        <end position="96"/>
    </location>
</feature>
<evidence type="ECO:0000256" key="1">
    <source>
        <dbReference type="SAM" id="MobiDB-lite"/>
    </source>
</evidence>
<keyword evidence="2" id="KW-0472">Membrane</keyword>
<dbReference type="EMBL" id="JAANNP010000124">
    <property type="protein sequence ID" value="NHC16282.1"/>
    <property type="molecule type" value="Genomic_DNA"/>
</dbReference>
<dbReference type="PANTHER" id="PTHR14969">
    <property type="entry name" value="SPHINGOSINE-1-PHOSPHATE PHOSPHOHYDROLASE"/>
    <property type="match status" value="1"/>
</dbReference>
<reference evidence="4 5" key="1">
    <citation type="submission" date="2020-03" db="EMBL/GenBank/DDBJ databases">
        <title>Two novel Motilibacter sp.</title>
        <authorList>
            <person name="Liu S."/>
        </authorList>
    </citation>
    <scope>NUCLEOTIDE SEQUENCE [LARGE SCALE GENOMIC DNA]</scope>
    <source>
        <strain evidence="4 5">E257</strain>
    </source>
</reference>
<dbReference type="Proteomes" id="UP000800981">
    <property type="component" value="Unassembled WGS sequence"/>
</dbReference>
<dbReference type="PANTHER" id="PTHR14969:SF13">
    <property type="entry name" value="AT30094P"/>
    <property type="match status" value="1"/>
</dbReference>
<dbReference type="Gene3D" id="1.20.144.10">
    <property type="entry name" value="Phosphatidic acid phosphatase type 2/haloperoxidase"/>
    <property type="match status" value="1"/>
</dbReference>
<keyword evidence="2" id="KW-0812">Transmembrane</keyword>
<dbReference type="RefSeq" id="WP_166284738.1">
    <property type="nucleotide sequence ID" value="NZ_JAANNP010000124.1"/>
</dbReference>
<dbReference type="CDD" id="cd03392">
    <property type="entry name" value="PAP2_like_2"/>
    <property type="match status" value="1"/>
</dbReference>
<feature type="region of interest" description="Disordered" evidence="1">
    <location>
        <begin position="225"/>
        <end position="260"/>
    </location>
</feature>
<sequence length="260" mass="26870">MTAPPPQRRLPGPGRLLGGFLGAALLAVPALVLLLLVEAAWEPLERGDRSASRELTASALSSPALADVLRTVEIATRAPLWWGLGLVAIAVALLHGRRRVAAWALLVGITGAVLTPLLKTLVGRARPVLEERLTTADGGSFPSGHASSSALGVGVVLVALVPLIARHWVRVLAVALGALAVVLVGLDRVAIGAHWPSDVVAGWSLAAAYLVATFRAVDPLRGTAGQPLPRSRTRASQAWASRKTESEEVEAGAGDASARG</sequence>
<keyword evidence="2" id="KW-1133">Transmembrane helix</keyword>
<feature type="transmembrane region" description="Helical" evidence="2">
    <location>
        <begin position="103"/>
        <end position="122"/>
    </location>
</feature>
<dbReference type="SUPFAM" id="SSF48317">
    <property type="entry name" value="Acid phosphatase/Vanadium-dependent haloperoxidase"/>
    <property type="match status" value="1"/>
</dbReference>
<evidence type="ECO:0000259" key="3">
    <source>
        <dbReference type="SMART" id="SM00014"/>
    </source>
</evidence>